<evidence type="ECO:0000313" key="27">
    <source>
        <dbReference type="Proteomes" id="UP000694388"/>
    </source>
</evidence>
<keyword evidence="12 23" id="KW-0472">Membrane</keyword>
<evidence type="ECO:0000256" key="12">
    <source>
        <dbReference type="ARBA" id="ARBA00023136"/>
    </source>
</evidence>
<feature type="domain" description="TIR" evidence="24">
    <location>
        <begin position="446"/>
        <end position="596"/>
    </location>
</feature>
<reference evidence="26" key="1">
    <citation type="submission" date="2025-08" db="UniProtKB">
        <authorList>
            <consortium name="Ensembl"/>
        </authorList>
    </citation>
    <scope>IDENTIFICATION</scope>
</reference>
<evidence type="ECO:0000256" key="16">
    <source>
        <dbReference type="ARBA" id="ARBA00023198"/>
    </source>
</evidence>
<accession>A0A8C4NDT3</accession>
<evidence type="ECO:0000256" key="21">
    <source>
        <dbReference type="ARBA" id="ARBA00045444"/>
    </source>
</evidence>
<organism evidence="26 27">
    <name type="scientific">Eptatretus burgeri</name>
    <name type="common">Inshore hagfish</name>
    <dbReference type="NCBI Taxonomy" id="7764"/>
    <lineage>
        <taxon>Eukaryota</taxon>
        <taxon>Metazoa</taxon>
        <taxon>Chordata</taxon>
        <taxon>Craniata</taxon>
        <taxon>Vertebrata</taxon>
        <taxon>Cyclostomata</taxon>
        <taxon>Myxini</taxon>
        <taxon>Myxiniformes</taxon>
        <taxon>Myxinidae</taxon>
        <taxon>Eptatretinae</taxon>
        <taxon>Eptatretus</taxon>
    </lineage>
</organism>
<evidence type="ECO:0000256" key="17">
    <source>
        <dbReference type="ARBA" id="ARBA00023258"/>
    </source>
</evidence>
<evidence type="ECO:0000256" key="11">
    <source>
        <dbReference type="ARBA" id="ARBA00023027"/>
    </source>
</evidence>
<dbReference type="InterPro" id="IPR003599">
    <property type="entry name" value="Ig_sub"/>
</dbReference>
<dbReference type="Gene3D" id="3.40.50.10140">
    <property type="entry name" value="Toll/interleukin-1 receptor homology (TIR) domain"/>
    <property type="match status" value="1"/>
</dbReference>
<evidence type="ECO:0000256" key="14">
    <source>
        <dbReference type="ARBA" id="ARBA00023170"/>
    </source>
</evidence>
<dbReference type="Pfam" id="PF01582">
    <property type="entry name" value="TIR"/>
    <property type="match status" value="1"/>
</dbReference>
<feature type="transmembrane region" description="Helical" evidence="23">
    <location>
        <begin position="401"/>
        <end position="425"/>
    </location>
</feature>
<proteinExistence type="inferred from homology"/>
<evidence type="ECO:0000256" key="3">
    <source>
        <dbReference type="ARBA" id="ARBA00022518"/>
    </source>
</evidence>
<dbReference type="PANTHER" id="PTHR11890">
    <property type="entry name" value="INTERLEUKIN-1 RECEPTOR FAMILY MEMBER"/>
    <property type="match status" value="1"/>
</dbReference>
<evidence type="ECO:0000256" key="18">
    <source>
        <dbReference type="ARBA" id="ARBA00023319"/>
    </source>
</evidence>
<keyword evidence="9" id="KW-0899">Viral immunoevasion</keyword>
<dbReference type="FunFam" id="2.60.40.10:FF:000188">
    <property type="entry name" value="Interleukin-1 receptor accessory protein-like 1"/>
    <property type="match status" value="1"/>
</dbReference>
<keyword evidence="27" id="KW-1185">Reference proteome</keyword>
<dbReference type="InterPro" id="IPR015621">
    <property type="entry name" value="IL-1_rcpt_fam"/>
</dbReference>
<keyword evidence="6" id="KW-0732">Signal</keyword>
<dbReference type="Proteomes" id="UP000694388">
    <property type="component" value="Unplaced"/>
</dbReference>
<dbReference type="AlphaFoldDB" id="A0A8C4NDT3"/>
<protein>
    <recommendedName>
        <fullName evidence="20">Soluble interferon alpha/beta receptor OPG204</fullName>
    </recommendedName>
</protein>
<dbReference type="PRINTS" id="PR01536">
    <property type="entry name" value="INTRLKN1R12F"/>
</dbReference>
<keyword evidence="8" id="KW-0378">Hydrolase</keyword>
<dbReference type="GO" id="GO:0016020">
    <property type="term" value="C:membrane"/>
    <property type="evidence" value="ECO:0007669"/>
    <property type="project" value="UniProtKB-SubCell"/>
</dbReference>
<evidence type="ECO:0000256" key="13">
    <source>
        <dbReference type="ARBA" id="ARBA00023157"/>
    </source>
</evidence>
<keyword evidence="7" id="KW-0677">Repeat</keyword>
<keyword evidence="5 23" id="KW-0812">Transmembrane</keyword>
<keyword evidence="3" id="KW-0244">Early protein</keyword>
<evidence type="ECO:0000256" key="22">
    <source>
        <dbReference type="SAM" id="MobiDB-lite"/>
    </source>
</evidence>
<comment type="subcellular location">
    <subcellularLocation>
        <location evidence="1">Membrane</location>
        <topology evidence="1">Single-pass type I membrane protein</topology>
    </subcellularLocation>
</comment>
<evidence type="ECO:0000256" key="20">
    <source>
        <dbReference type="ARBA" id="ARBA00041012"/>
    </source>
</evidence>
<evidence type="ECO:0000313" key="26">
    <source>
        <dbReference type="Ensembl" id="ENSEBUP00000004546.1"/>
    </source>
</evidence>
<dbReference type="InterPro" id="IPR004074">
    <property type="entry name" value="IL-1_rcpt_I/II-typ"/>
</dbReference>
<keyword evidence="9" id="KW-1114">Inhibition of host interferon signaling pathway by virus</keyword>
<evidence type="ECO:0000256" key="19">
    <source>
        <dbReference type="ARBA" id="ARBA00038761"/>
    </source>
</evidence>
<dbReference type="PROSITE" id="PS50104">
    <property type="entry name" value="TIR"/>
    <property type="match status" value="1"/>
</dbReference>
<dbReference type="InterPro" id="IPR013783">
    <property type="entry name" value="Ig-like_fold"/>
</dbReference>
<dbReference type="InterPro" id="IPR041416">
    <property type="entry name" value="IL-1RAcP-like_ig"/>
</dbReference>
<evidence type="ECO:0000256" key="8">
    <source>
        <dbReference type="ARBA" id="ARBA00022801"/>
    </source>
</evidence>
<dbReference type="SUPFAM" id="SSF48726">
    <property type="entry name" value="Immunoglobulin"/>
    <property type="match status" value="3"/>
</dbReference>
<evidence type="ECO:0000256" key="23">
    <source>
        <dbReference type="SAM" id="Phobius"/>
    </source>
</evidence>
<dbReference type="PANTHER" id="PTHR11890:SF44">
    <property type="entry name" value="X-LINKED INTERLEUKIN-1 RECEPTOR ACCESSORY PROTEIN-LIKE 2"/>
    <property type="match status" value="1"/>
</dbReference>
<dbReference type="Ensembl" id="ENSEBUT00000004984.1">
    <property type="protein sequence ID" value="ENSEBUP00000004546.1"/>
    <property type="gene ID" value="ENSEBUG00000003193.1"/>
</dbReference>
<evidence type="ECO:0000256" key="2">
    <source>
        <dbReference type="ARBA" id="ARBA00009752"/>
    </source>
</evidence>
<dbReference type="GO" id="GO:0016787">
    <property type="term" value="F:hydrolase activity"/>
    <property type="evidence" value="ECO:0007669"/>
    <property type="project" value="UniProtKB-KW"/>
</dbReference>
<comment type="similarity">
    <text evidence="2">Belongs to the interleukin-1 receptor family.</text>
</comment>
<reference evidence="26" key="2">
    <citation type="submission" date="2025-09" db="UniProtKB">
        <authorList>
            <consortium name="Ensembl"/>
        </authorList>
    </citation>
    <scope>IDENTIFICATION</scope>
</reference>
<evidence type="ECO:0000259" key="24">
    <source>
        <dbReference type="PROSITE" id="PS50104"/>
    </source>
</evidence>
<dbReference type="SMART" id="SM00409">
    <property type="entry name" value="IG"/>
    <property type="match status" value="3"/>
</dbReference>
<dbReference type="Pfam" id="PF18452">
    <property type="entry name" value="Ig_6"/>
    <property type="match status" value="1"/>
</dbReference>
<dbReference type="GO" id="GO:0006954">
    <property type="term" value="P:inflammatory response"/>
    <property type="evidence" value="ECO:0007669"/>
    <property type="project" value="UniProtKB-KW"/>
</dbReference>
<dbReference type="SMART" id="SM00255">
    <property type="entry name" value="TIR"/>
    <property type="match status" value="1"/>
</dbReference>
<dbReference type="InterPro" id="IPR035897">
    <property type="entry name" value="Toll_tir_struct_dom_sf"/>
</dbReference>
<keyword evidence="18" id="KW-0393">Immunoglobulin domain</keyword>
<dbReference type="FunFam" id="2.60.40.10:FF:000284">
    <property type="entry name" value="interleukin-1 receptor accessory protein-like 1"/>
    <property type="match status" value="1"/>
</dbReference>
<feature type="domain" description="Ig-like" evidence="25">
    <location>
        <begin position="74"/>
        <end position="168"/>
    </location>
</feature>
<dbReference type="SUPFAM" id="SSF52200">
    <property type="entry name" value="Toll/Interleukin receptor TIR domain"/>
    <property type="match status" value="1"/>
</dbReference>
<evidence type="ECO:0000256" key="15">
    <source>
        <dbReference type="ARBA" id="ARBA00023180"/>
    </source>
</evidence>
<evidence type="ECO:0000256" key="4">
    <source>
        <dbReference type="ARBA" id="ARBA00022632"/>
    </source>
</evidence>
<keyword evidence="17" id="KW-0922">Interferon antiviral system evasion</keyword>
<keyword evidence="4" id="KW-1090">Inhibition of host innate immune response by virus</keyword>
<dbReference type="PRINTS" id="PR01537">
    <property type="entry name" value="INTRLKN1R1F"/>
</dbReference>
<feature type="domain" description="Ig-like" evidence="25">
    <location>
        <begin position="184"/>
        <end position="277"/>
    </location>
</feature>
<keyword evidence="10 23" id="KW-1133">Transmembrane helix</keyword>
<evidence type="ECO:0000256" key="5">
    <source>
        <dbReference type="ARBA" id="ARBA00022692"/>
    </source>
</evidence>
<dbReference type="Gene3D" id="2.60.40.10">
    <property type="entry name" value="Immunoglobulins"/>
    <property type="match status" value="3"/>
</dbReference>
<keyword evidence="13" id="KW-1015">Disulfide bond</keyword>
<keyword evidence="11" id="KW-0520">NAD</keyword>
<name>A0A8C4NDT3_EPTBU</name>
<keyword evidence="16" id="KW-0395">Inflammatory response</keyword>
<dbReference type="GeneTree" id="ENSGT01090000259985"/>
<evidence type="ECO:0000256" key="6">
    <source>
        <dbReference type="ARBA" id="ARBA00022729"/>
    </source>
</evidence>
<dbReference type="InterPro" id="IPR013151">
    <property type="entry name" value="Immunoglobulin_dom"/>
</dbReference>
<evidence type="ECO:0000256" key="1">
    <source>
        <dbReference type="ARBA" id="ARBA00004479"/>
    </source>
</evidence>
<dbReference type="InterPro" id="IPR000157">
    <property type="entry name" value="TIR_dom"/>
</dbReference>
<keyword evidence="14" id="KW-0675">Receptor</keyword>
<evidence type="ECO:0000256" key="7">
    <source>
        <dbReference type="ARBA" id="ARBA00022737"/>
    </source>
</evidence>
<dbReference type="InterPro" id="IPR007110">
    <property type="entry name" value="Ig-like_dom"/>
</dbReference>
<dbReference type="PROSITE" id="PS50835">
    <property type="entry name" value="IG_LIKE"/>
    <property type="match status" value="2"/>
</dbReference>
<dbReference type="GO" id="GO:0004908">
    <property type="term" value="F:interleukin-1 receptor activity"/>
    <property type="evidence" value="ECO:0007669"/>
    <property type="project" value="InterPro"/>
</dbReference>
<keyword evidence="15" id="KW-0325">Glycoprotein</keyword>
<dbReference type="InterPro" id="IPR036179">
    <property type="entry name" value="Ig-like_dom_sf"/>
</dbReference>
<sequence>MRASRHVFGFLPRGRGHCDDAPRGRDPMGRRSHTEREGSTVHSETRTARDRCHMGAGHLFPLLLGLKLVTCIPPTIEPSECNIAVFSLPGEAAVINCDLPLQTDVDDSSLQNDSKSDGGADEIQWWLKPSNQESPTHRVYPGDDTYMMYDSALWLLHTRPEHAGVYICVRGKQSVCHVLKVWRPDTSSCYHSESSYSFTANIGSSKTIRCPALNHLQSNVTINWFKDCKKVVHEVHLTNAPNSYSIMKIKDWKAGNYTCTANVSLQGRFYYFSRSINLTVRARPIRKRPKIIHPNGNVYLGVDLGSPVQLYCQAFFGYDEGMDPLMYWLVDGQFVDFPEMQEDDLPIMIEDDNGDKMMQSDINITKVDESHIGLNFTCITQNGFGFGSGSIFLYVKEKNRAATLGVAMAVALVVIIGISAIAFYLRFDIVLFYRDHLAPEPPSDGKDFDAYVCVAWDAPPDELQFALRILPAALEQKFGFRLWLFGRDAIPGKNVIDEVVSAVGRSRRMLIVLSPACVKESSSSRLDLDVGLHAMHNGSLRTLLLSFQPLPSSTMSSLDSRPALKRALKVLPKVYWKGEKSQPLNSRFWKHLRYLMPTQNLHSLSSSQDPSSTVTTNGTAVSLDLFVPAVDGSSRVRCGRKEWNGIKSERRVVELHEKLDCPLPCRFIACKHPDLLLATHHLFLFPLADYISKQWFPLSRHLITTTNHRWVLLFVPFFQLTTAR</sequence>
<dbReference type="Pfam" id="PF00047">
    <property type="entry name" value="ig"/>
    <property type="match status" value="1"/>
</dbReference>
<evidence type="ECO:0000256" key="10">
    <source>
        <dbReference type="ARBA" id="ARBA00022989"/>
    </source>
</evidence>
<comment type="function">
    <text evidence="21">Counteracts the antiviral effects of host IFN-alpha/beta and key IFN-inducible proteins involved in viral RNA degradation suxh as host OAS1. Acts as a soluble IFN-alpha receptor and thus inhibits the interaction between host IFN-alpha and its receptor.</text>
</comment>
<evidence type="ECO:0000259" key="25">
    <source>
        <dbReference type="PROSITE" id="PS50835"/>
    </source>
</evidence>
<keyword evidence="9" id="KW-0945">Host-virus interaction</keyword>
<evidence type="ECO:0000256" key="9">
    <source>
        <dbReference type="ARBA" id="ARBA00022830"/>
    </source>
</evidence>
<feature type="region of interest" description="Disordered" evidence="22">
    <location>
        <begin position="17"/>
        <end position="47"/>
    </location>
</feature>
<comment type="subunit">
    <text evidence="19">Interacts with host IFNA1.</text>
</comment>